<dbReference type="GO" id="GO:0004185">
    <property type="term" value="F:serine-type carboxypeptidase activity"/>
    <property type="evidence" value="ECO:0007669"/>
    <property type="project" value="UniProtKB-UniRule"/>
</dbReference>
<reference evidence="7" key="3">
    <citation type="submission" date="2015-06" db="UniProtKB">
        <authorList>
            <consortium name="EnsemblMetazoa"/>
        </authorList>
    </citation>
    <scope>IDENTIFICATION</scope>
</reference>
<evidence type="ECO:0000256" key="4">
    <source>
        <dbReference type="ARBA" id="ARBA00022801"/>
    </source>
</evidence>
<feature type="chain" id="PRO_5010896876" description="Carboxypeptidase" evidence="5">
    <location>
        <begin position="17"/>
        <end position="476"/>
    </location>
</feature>
<proteinExistence type="inferred from homology"/>
<evidence type="ECO:0000313" key="7">
    <source>
        <dbReference type="EnsemblMetazoa" id="CapteP154061"/>
    </source>
</evidence>
<dbReference type="Pfam" id="PF00450">
    <property type="entry name" value="Peptidase_S10"/>
    <property type="match status" value="1"/>
</dbReference>
<dbReference type="GO" id="GO:1904715">
    <property type="term" value="P:negative regulation of chaperone-mediated autophagy"/>
    <property type="evidence" value="ECO:0007669"/>
    <property type="project" value="UniProtKB-ARBA"/>
</dbReference>
<keyword evidence="4 5" id="KW-0378">Hydrolase</keyword>
<dbReference type="PANTHER" id="PTHR11802:SF201">
    <property type="entry name" value="CARBOXYPEPTIDASE"/>
    <property type="match status" value="1"/>
</dbReference>
<dbReference type="InterPro" id="IPR033124">
    <property type="entry name" value="Ser_caboxypep_his_AS"/>
</dbReference>
<keyword evidence="5" id="KW-0732">Signal</keyword>
<dbReference type="GO" id="GO:0031647">
    <property type="term" value="P:regulation of protein stability"/>
    <property type="evidence" value="ECO:0007669"/>
    <property type="project" value="UniProtKB-ARBA"/>
</dbReference>
<dbReference type="PANTHER" id="PTHR11802">
    <property type="entry name" value="SERINE PROTEASE FAMILY S10 SERINE CARBOXYPEPTIDASE"/>
    <property type="match status" value="1"/>
</dbReference>
<dbReference type="GO" id="GO:0006508">
    <property type="term" value="P:proteolysis"/>
    <property type="evidence" value="ECO:0007669"/>
    <property type="project" value="UniProtKB-KW"/>
</dbReference>
<dbReference type="PRINTS" id="PR00724">
    <property type="entry name" value="CRBOXYPTASEC"/>
</dbReference>
<dbReference type="InterPro" id="IPR029058">
    <property type="entry name" value="AB_hydrolase_fold"/>
</dbReference>
<dbReference type="PROSITE" id="PS00560">
    <property type="entry name" value="CARBOXYPEPT_SER_HIS"/>
    <property type="match status" value="1"/>
</dbReference>
<accession>R7T4L6</accession>
<dbReference type="STRING" id="283909.R7T4L6"/>
<gene>
    <name evidence="6" type="ORF">CAPTEDRAFT_154061</name>
</gene>
<dbReference type="FunFam" id="3.40.50.1820:FF:000335">
    <property type="entry name" value="Carboxypeptidase"/>
    <property type="match status" value="1"/>
</dbReference>
<comment type="similarity">
    <text evidence="1 5">Belongs to the peptidase S10 family.</text>
</comment>
<evidence type="ECO:0000256" key="2">
    <source>
        <dbReference type="ARBA" id="ARBA00022645"/>
    </source>
</evidence>
<dbReference type="EMBL" id="KB312026">
    <property type="protein sequence ID" value="ELT87992.1"/>
    <property type="molecule type" value="Genomic_DNA"/>
</dbReference>
<dbReference type="Proteomes" id="UP000014760">
    <property type="component" value="Unassembled WGS sequence"/>
</dbReference>
<evidence type="ECO:0000256" key="3">
    <source>
        <dbReference type="ARBA" id="ARBA00022670"/>
    </source>
</evidence>
<reference evidence="8" key="1">
    <citation type="submission" date="2012-12" db="EMBL/GenBank/DDBJ databases">
        <authorList>
            <person name="Hellsten U."/>
            <person name="Grimwood J."/>
            <person name="Chapman J.A."/>
            <person name="Shapiro H."/>
            <person name="Aerts A."/>
            <person name="Otillar R.P."/>
            <person name="Terry A.Y."/>
            <person name="Boore J.L."/>
            <person name="Simakov O."/>
            <person name="Marletaz F."/>
            <person name="Cho S.-J."/>
            <person name="Edsinger-Gonzales E."/>
            <person name="Havlak P."/>
            <person name="Kuo D.-H."/>
            <person name="Larsson T."/>
            <person name="Lv J."/>
            <person name="Arendt D."/>
            <person name="Savage R."/>
            <person name="Osoegawa K."/>
            <person name="de Jong P."/>
            <person name="Lindberg D.R."/>
            <person name="Seaver E.C."/>
            <person name="Weisblat D.A."/>
            <person name="Putnam N.H."/>
            <person name="Grigoriev I.V."/>
            <person name="Rokhsar D.S."/>
        </authorList>
    </citation>
    <scope>NUCLEOTIDE SEQUENCE</scope>
    <source>
        <strain evidence="8">I ESC-2004</strain>
    </source>
</reference>
<dbReference type="EMBL" id="AMQN01015569">
    <property type="status" value="NOT_ANNOTATED_CDS"/>
    <property type="molecule type" value="Genomic_DNA"/>
</dbReference>
<organism evidence="6">
    <name type="scientific">Capitella teleta</name>
    <name type="common">Polychaete worm</name>
    <dbReference type="NCBI Taxonomy" id="283909"/>
    <lineage>
        <taxon>Eukaryota</taxon>
        <taxon>Metazoa</taxon>
        <taxon>Spiralia</taxon>
        <taxon>Lophotrochozoa</taxon>
        <taxon>Annelida</taxon>
        <taxon>Polychaeta</taxon>
        <taxon>Sedentaria</taxon>
        <taxon>Scolecida</taxon>
        <taxon>Capitellidae</taxon>
        <taxon>Capitella</taxon>
    </lineage>
</organism>
<dbReference type="OMA" id="GRFLHYW"/>
<sequence>MRLLLLTLLFSPAVFAAKDEDEVTHLPHLIGDQPEFKHYAGYLDAGDGKQFFYWFVESERDPANDPMVLWLNGGPGCSSLTGFLVEQGPWRATPDGENLVWFEDRWNKIANIIFMESPQCVGFSYSEDGECVSSDDQTAADNHAALIDFFNHWPEYADNDFFVTGESYAGVYVPTLSVLLMNDPQFNFKGMAVGNGVTNRQTMFNGFTYFAWARGLFGSDLWDDLLDNCCENRNASDCNFYNSEDVQCRLLANQVNDVMWNIGLNPYDYLAECYGGIPDRNGIIREVGGDIEMMHPDAVSMPKHRYDDYMKNYLDLNEVRNISIKIPCSDTWDREGYLNKPEVREALHVPEFVQYWEACSNNVSRWYDRQYTDMAPFYHDVLEQNFPALIYNGDLDMACDHLGDMWFTEDLGQPVVEGFKDWHYIDHMGYPQIAGFVLQYENLKFVSVKGAGHFVPTDKPGQTYIMWEKFLNNEDY</sequence>
<evidence type="ECO:0000256" key="5">
    <source>
        <dbReference type="RuleBase" id="RU361156"/>
    </source>
</evidence>
<feature type="signal peptide" evidence="5">
    <location>
        <begin position="1"/>
        <end position="16"/>
    </location>
</feature>
<keyword evidence="3 5" id="KW-0645">Protease</keyword>
<reference evidence="6 8" key="2">
    <citation type="journal article" date="2013" name="Nature">
        <title>Insights into bilaterian evolution from three spiralian genomes.</title>
        <authorList>
            <person name="Simakov O."/>
            <person name="Marletaz F."/>
            <person name="Cho S.J."/>
            <person name="Edsinger-Gonzales E."/>
            <person name="Havlak P."/>
            <person name="Hellsten U."/>
            <person name="Kuo D.H."/>
            <person name="Larsson T."/>
            <person name="Lv J."/>
            <person name="Arendt D."/>
            <person name="Savage R."/>
            <person name="Osoegawa K."/>
            <person name="de Jong P."/>
            <person name="Grimwood J."/>
            <person name="Chapman J.A."/>
            <person name="Shapiro H."/>
            <person name="Aerts A."/>
            <person name="Otillar R.P."/>
            <person name="Terry A.Y."/>
            <person name="Boore J.L."/>
            <person name="Grigoriev I.V."/>
            <person name="Lindberg D.R."/>
            <person name="Seaver E.C."/>
            <person name="Weisblat D.A."/>
            <person name="Putnam N.H."/>
            <person name="Rokhsar D.S."/>
        </authorList>
    </citation>
    <scope>NUCLEOTIDE SEQUENCE</scope>
    <source>
        <strain evidence="6 8">I ESC-2004</strain>
    </source>
</reference>
<keyword evidence="8" id="KW-1185">Reference proteome</keyword>
<dbReference type="Gene3D" id="3.40.50.1820">
    <property type="entry name" value="alpha/beta hydrolase"/>
    <property type="match status" value="1"/>
</dbReference>
<dbReference type="InterPro" id="IPR001563">
    <property type="entry name" value="Peptidase_S10"/>
</dbReference>
<dbReference type="MEROPS" id="S10.002"/>
<dbReference type="PROSITE" id="PS00131">
    <property type="entry name" value="CARBOXYPEPT_SER_SER"/>
    <property type="match status" value="1"/>
</dbReference>
<name>R7T4L6_CAPTE</name>
<keyword evidence="2 5" id="KW-0121">Carboxypeptidase</keyword>
<dbReference type="OrthoDB" id="443318at2759"/>
<evidence type="ECO:0000313" key="8">
    <source>
        <dbReference type="Proteomes" id="UP000014760"/>
    </source>
</evidence>
<protein>
    <recommendedName>
        <fullName evidence="5">Carboxypeptidase</fullName>
        <ecNumber evidence="5">3.4.16.-</ecNumber>
    </recommendedName>
</protein>
<dbReference type="SUPFAM" id="SSF53474">
    <property type="entry name" value="alpha/beta-Hydrolases"/>
    <property type="match status" value="1"/>
</dbReference>
<dbReference type="EC" id="3.4.16.-" evidence="5"/>
<evidence type="ECO:0000313" key="6">
    <source>
        <dbReference type="EMBL" id="ELT87992.1"/>
    </source>
</evidence>
<dbReference type="EnsemblMetazoa" id="CapteT154061">
    <property type="protein sequence ID" value="CapteP154061"/>
    <property type="gene ID" value="CapteG154061"/>
</dbReference>
<dbReference type="HOGENOM" id="CLU_008523_13_3_1"/>
<dbReference type="AlphaFoldDB" id="R7T4L6"/>
<evidence type="ECO:0000256" key="1">
    <source>
        <dbReference type="ARBA" id="ARBA00009431"/>
    </source>
</evidence>
<dbReference type="InterPro" id="IPR018202">
    <property type="entry name" value="Ser_caboxypep_ser_AS"/>
</dbReference>